<evidence type="ECO:0000313" key="2">
    <source>
        <dbReference type="EMBL" id="KAG7505176.1"/>
    </source>
</evidence>
<reference evidence="2 3" key="1">
    <citation type="journal article" date="2021" name="Sci. Rep.">
        <title>Chromosome anchoring in Senegalese sole (Solea senegalensis) reveals sex-associated markers and genome rearrangements in flatfish.</title>
        <authorList>
            <person name="Guerrero-Cozar I."/>
            <person name="Gomez-Garrido J."/>
            <person name="Berbel C."/>
            <person name="Martinez-Blanch J.F."/>
            <person name="Alioto T."/>
            <person name="Claros M.G."/>
            <person name="Gagnaire P.A."/>
            <person name="Manchado M."/>
        </authorList>
    </citation>
    <scope>NUCLEOTIDE SEQUENCE [LARGE SCALE GENOMIC DNA]</scope>
    <source>
        <strain evidence="2">Sse05_10M</strain>
    </source>
</reference>
<accession>A0AAV6RI67</accession>
<feature type="compositionally biased region" description="Polar residues" evidence="1">
    <location>
        <begin position="32"/>
        <end position="44"/>
    </location>
</feature>
<dbReference type="EMBL" id="JAGKHQ010000011">
    <property type="protein sequence ID" value="KAG7505176.1"/>
    <property type="molecule type" value="Genomic_DNA"/>
</dbReference>
<feature type="compositionally biased region" description="Polar residues" evidence="1">
    <location>
        <begin position="56"/>
        <end position="81"/>
    </location>
</feature>
<gene>
    <name evidence="2" type="ORF">JOB18_025304</name>
</gene>
<comment type="caution">
    <text evidence="2">The sequence shown here is derived from an EMBL/GenBank/DDBJ whole genome shotgun (WGS) entry which is preliminary data.</text>
</comment>
<keyword evidence="3" id="KW-1185">Reference proteome</keyword>
<protein>
    <submittedName>
        <fullName evidence="2">Uncharacterized protein</fullName>
    </submittedName>
</protein>
<organism evidence="2 3">
    <name type="scientific">Solea senegalensis</name>
    <name type="common">Senegalese sole</name>
    <dbReference type="NCBI Taxonomy" id="28829"/>
    <lineage>
        <taxon>Eukaryota</taxon>
        <taxon>Metazoa</taxon>
        <taxon>Chordata</taxon>
        <taxon>Craniata</taxon>
        <taxon>Vertebrata</taxon>
        <taxon>Euteleostomi</taxon>
        <taxon>Actinopterygii</taxon>
        <taxon>Neopterygii</taxon>
        <taxon>Teleostei</taxon>
        <taxon>Neoteleostei</taxon>
        <taxon>Acanthomorphata</taxon>
        <taxon>Carangaria</taxon>
        <taxon>Pleuronectiformes</taxon>
        <taxon>Pleuronectoidei</taxon>
        <taxon>Soleidae</taxon>
        <taxon>Solea</taxon>
    </lineage>
</organism>
<proteinExistence type="predicted"/>
<sequence>MCERQKQQAVECVPSTTLQLLCPLDLHRAGQENLSASTESSQPAPVSRDVRANSPILVQSSSTEKNSCTYTKTHVSAQQRTDQSDESPPEADVPNFDTSLEEKYQYKTNPCL</sequence>
<evidence type="ECO:0000313" key="3">
    <source>
        <dbReference type="Proteomes" id="UP000693946"/>
    </source>
</evidence>
<name>A0AAV6RI67_SOLSE</name>
<dbReference type="AlphaFoldDB" id="A0AAV6RI67"/>
<dbReference type="Proteomes" id="UP000693946">
    <property type="component" value="Linkage Group LG19"/>
</dbReference>
<feature type="region of interest" description="Disordered" evidence="1">
    <location>
        <begin position="32"/>
        <end position="112"/>
    </location>
</feature>
<evidence type="ECO:0000256" key="1">
    <source>
        <dbReference type="SAM" id="MobiDB-lite"/>
    </source>
</evidence>